<comment type="caution">
    <text evidence="1">The sequence shown here is derived from an EMBL/GenBank/DDBJ whole genome shotgun (WGS) entry which is preliminary data.</text>
</comment>
<evidence type="ECO:0000313" key="2">
    <source>
        <dbReference type="Proteomes" id="UP000321168"/>
    </source>
</evidence>
<dbReference type="GO" id="GO:0004185">
    <property type="term" value="F:serine-type carboxypeptidase activity"/>
    <property type="evidence" value="ECO:0007669"/>
    <property type="project" value="InterPro"/>
</dbReference>
<evidence type="ECO:0000313" key="1">
    <source>
        <dbReference type="EMBL" id="TXC76907.1"/>
    </source>
</evidence>
<proteinExistence type="predicted"/>
<dbReference type="SUPFAM" id="SSF53474">
    <property type="entry name" value="alpha/beta-Hydrolases"/>
    <property type="match status" value="1"/>
</dbReference>
<dbReference type="AlphaFoldDB" id="A0A5C6UUB6"/>
<organism evidence="1 2">
    <name type="scientific">Luteibaculum oceani</name>
    <dbReference type="NCBI Taxonomy" id="1294296"/>
    <lineage>
        <taxon>Bacteria</taxon>
        <taxon>Pseudomonadati</taxon>
        <taxon>Bacteroidota</taxon>
        <taxon>Flavobacteriia</taxon>
        <taxon>Flavobacteriales</taxon>
        <taxon>Luteibaculaceae</taxon>
        <taxon>Luteibaculum</taxon>
    </lineage>
</organism>
<keyword evidence="1" id="KW-0645">Protease</keyword>
<sequence>MKSIYLIISLLLPSIGFSYTISDTTKKTVEKGEIFHSQQTLTINGKRISLKTETGTVQLRDENDEPIALFGFTYYQKQSKIDSKYEKDKPKRPIVFAFNGGPLSASFWLHMGILGPKRIEINDPGYTLPAPYKVVNNEYSILEKADLVMIDPIGVGFSKPTGKAKWEDFWGVDQDIRSIGLFIDQFLARTGNFNAPKYLLGESYGTFRNAGLVKYLQDKGIAMNGVIMVSAVFELQHLLFGPGDDLAYLIHFPTYAATAWYHKKIKGEPENLENFLNEVRQFTETEYALALLRGDRLSTDEKEAMAAKLAKYSGIDKNTWLKADLRITNREYFQALLKEEQLTVGRLDSRFTGINEDPLAQNALTDPQSDAISPPYIAAFKNYLYQDLGVRPDLTYTTSTGGRKDFKWDWKHKGNISWNAQTAVSTLPDLASALKQNPNLKVLILNGYFDLATVFYGVEHSVNHLNLPDNLRENVIMKYYEAGHMMYTHPPSMKKFKEEVDQFIEQTQH</sequence>
<dbReference type="Pfam" id="PF00450">
    <property type="entry name" value="Peptidase_S10"/>
    <property type="match status" value="1"/>
</dbReference>
<keyword evidence="1" id="KW-0378">Hydrolase</keyword>
<protein>
    <submittedName>
        <fullName evidence="1">Carboxypeptidase</fullName>
    </submittedName>
</protein>
<dbReference type="Gene3D" id="3.40.50.1820">
    <property type="entry name" value="alpha/beta hydrolase"/>
    <property type="match status" value="1"/>
</dbReference>
<reference evidence="1 2" key="1">
    <citation type="submission" date="2019-08" db="EMBL/GenBank/DDBJ databases">
        <title>Genome of Luteibaculum oceani JCM 18817.</title>
        <authorList>
            <person name="Bowman J.P."/>
        </authorList>
    </citation>
    <scope>NUCLEOTIDE SEQUENCE [LARGE SCALE GENOMIC DNA]</scope>
    <source>
        <strain evidence="1 2">JCM 18817</strain>
    </source>
</reference>
<keyword evidence="1" id="KW-0121">Carboxypeptidase</keyword>
<keyword evidence="2" id="KW-1185">Reference proteome</keyword>
<dbReference type="GO" id="GO:0006508">
    <property type="term" value="P:proteolysis"/>
    <property type="evidence" value="ECO:0007669"/>
    <property type="project" value="InterPro"/>
</dbReference>
<dbReference type="RefSeq" id="WP_147015045.1">
    <property type="nucleotide sequence ID" value="NZ_VORB01000009.1"/>
</dbReference>
<dbReference type="EMBL" id="VORB01000009">
    <property type="protein sequence ID" value="TXC76907.1"/>
    <property type="molecule type" value="Genomic_DNA"/>
</dbReference>
<gene>
    <name evidence="1" type="ORF">FRX97_09835</name>
</gene>
<accession>A0A5C6UUB6</accession>
<dbReference type="Proteomes" id="UP000321168">
    <property type="component" value="Unassembled WGS sequence"/>
</dbReference>
<dbReference type="InterPro" id="IPR029058">
    <property type="entry name" value="AB_hydrolase_fold"/>
</dbReference>
<dbReference type="OrthoDB" id="9770107at2"/>
<name>A0A5C6UUB6_9FLAO</name>
<dbReference type="InterPro" id="IPR001563">
    <property type="entry name" value="Peptidase_S10"/>
</dbReference>